<dbReference type="InterPro" id="IPR023696">
    <property type="entry name" value="Ureohydrolase_dom_sf"/>
</dbReference>
<dbReference type="STRING" id="1312852.EG19_04605"/>
<evidence type="ECO:0000313" key="3">
    <source>
        <dbReference type="Proteomes" id="UP000027284"/>
    </source>
</evidence>
<sequence>MVGYCAPNLRFFGFQCTEWSAGNGLLLVGGGFDAHELDPLGGLAVTTASFAQIGELLAEAAAGKPLLAVLEGGYHLKALEDSVAAFLSALLGGEAPKA</sequence>
<feature type="domain" description="Histone deacetylase" evidence="1">
    <location>
        <begin position="25"/>
        <end position="90"/>
    </location>
</feature>
<dbReference type="AlphaFoldDB" id="A0A062XRQ4"/>
<dbReference type="EMBL" id="JMFG01000020">
    <property type="protein sequence ID" value="KDA53493.1"/>
    <property type="molecule type" value="Genomic_DNA"/>
</dbReference>
<dbReference type="PANTHER" id="PTHR10625">
    <property type="entry name" value="HISTONE DEACETYLASE HDAC1-RELATED"/>
    <property type="match status" value="1"/>
</dbReference>
<gene>
    <name evidence="2" type="ORF">EG19_04605</name>
</gene>
<protein>
    <recommendedName>
        <fullName evidence="1">Histone deacetylase domain-containing protein</fullName>
    </recommendedName>
</protein>
<evidence type="ECO:0000313" key="2">
    <source>
        <dbReference type="EMBL" id="KDA53493.1"/>
    </source>
</evidence>
<accession>A0A062XRQ4</accession>
<dbReference type="GO" id="GO:0004407">
    <property type="term" value="F:histone deacetylase activity"/>
    <property type="evidence" value="ECO:0007669"/>
    <property type="project" value="TreeGrafter"/>
</dbReference>
<evidence type="ECO:0000259" key="1">
    <source>
        <dbReference type="Pfam" id="PF00850"/>
    </source>
</evidence>
<keyword evidence="3" id="KW-1185">Reference proteome</keyword>
<proteinExistence type="predicted"/>
<dbReference type="InterPro" id="IPR023801">
    <property type="entry name" value="His_deacetylse_dom"/>
</dbReference>
<dbReference type="Pfam" id="PF00850">
    <property type="entry name" value="Hist_deacetyl"/>
    <property type="match status" value="1"/>
</dbReference>
<comment type="caution">
    <text evidence="2">The sequence shown here is derived from an EMBL/GenBank/DDBJ whole genome shotgun (WGS) entry which is preliminary data.</text>
</comment>
<dbReference type="SUPFAM" id="SSF52768">
    <property type="entry name" value="Arginase/deacetylase"/>
    <property type="match status" value="1"/>
</dbReference>
<dbReference type="Proteomes" id="UP000027284">
    <property type="component" value="Unassembled WGS sequence"/>
</dbReference>
<dbReference type="InterPro" id="IPR037138">
    <property type="entry name" value="His_deacetylse_dom_sf"/>
</dbReference>
<dbReference type="GO" id="GO:0040029">
    <property type="term" value="P:epigenetic regulation of gene expression"/>
    <property type="evidence" value="ECO:0007669"/>
    <property type="project" value="TreeGrafter"/>
</dbReference>
<dbReference type="Gene3D" id="3.40.800.20">
    <property type="entry name" value="Histone deacetylase domain"/>
    <property type="match status" value="1"/>
</dbReference>
<name>A0A062XRQ4_9BACT</name>
<organism evidence="2 3">
    <name type="scientific">Thermoanaerobaculum aquaticum</name>
    <dbReference type="NCBI Taxonomy" id="1312852"/>
    <lineage>
        <taxon>Bacteria</taxon>
        <taxon>Pseudomonadati</taxon>
        <taxon>Acidobacteriota</taxon>
        <taxon>Thermoanaerobaculia</taxon>
        <taxon>Thermoanaerobaculales</taxon>
        <taxon>Thermoanaerobaculaceae</taxon>
        <taxon>Thermoanaerobaculum</taxon>
    </lineage>
</organism>
<reference evidence="2 3" key="1">
    <citation type="submission" date="2014-04" db="EMBL/GenBank/DDBJ databases">
        <title>The Genome Sequence of Thermoanaerobaculum aquaticum MP-01, The First Cultivated Group 23 Acidobacterium.</title>
        <authorList>
            <person name="Stamps B.W."/>
            <person name="Losey N.A."/>
            <person name="Lawson P.A."/>
            <person name="Stevenson B.S."/>
        </authorList>
    </citation>
    <scope>NUCLEOTIDE SEQUENCE [LARGE SCALE GENOMIC DNA]</scope>
    <source>
        <strain evidence="2 3">MP-01</strain>
    </source>
</reference>